<reference evidence="1" key="1">
    <citation type="submission" date="2021-02" db="EMBL/GenBank/DDBJ databases">
        <authorList>
            <person name="Nowell W R."/>
        </authorList>
    </citation>
    <scope>NUCLEOTIDE SEQUENCE</scope>
    <source>
        <strain evidence="1">Ploen Becks lab</strain>
    </source>
</reference>
<gene>
    <name evidence="1" type="ORF">OXX778_LOCUS17851</name>
</gene>
<dbReference type="Proteomes" id="UP000663879">
    <property type="component" value="Unassembled WGS sequence"/>
</dbReference>
<dbReference type="EMBL" id="CAJNOC010004700">
    <property type="protein sequence ID" value="CAF1030755.1"/>
    <property type="molecule type" value="Genomic_DNA"/>
</dbReference>
<keyword evidence="2" id="KW-1185">Reference proteome</keyword>
<comment type="caution">
    <text evidence="1">The sequence shown here is derived from an EMBL/GenBank/DDBJ whole genome shotgun (WGS) entry which is preliminary data.</text>
</comment>
<proteinExistence type="predicted"/>
<evidence type="ECO:0000313" key="2">
    <source>
        <dbReference type="Proteomes" id="UP000663879"/>
    </source>
</evidence>
<sequence>IFNGTLNFSQYCQQNTILPNTNGFLYDKRDLNPKVQSISNYNLPNCKRAYTFNAYDNLDNLNKYYGEINWINSSESIFFRKKSTPYFNRETGGQIYLFPNNIRIYNSYISNEEFISYESNCGRSIKVDYKLNKEDLLCNDTLIITELLQDDCGNSKVSNYSYTPISSNEYYYTFVTDLRFEYMLIYLDPIDPFTTSIRIRLYKQDSSKQINLILNKITNNSLLVRWFYFLKSIPIDIIYECSLYFRNDYSSIQNKIMCTNNTIIIKDIVNEGLYYITVKSSIANQNSNNKKEETFAFFKDMTPPDLRKNIITYIVRPNDKKRRDISTINTCVDCISIPVNNNVTLTTFCYDNTKNYVSYRELKLDNCVCCGFGYDLTFVNNDTKVYNKTINEFKIVKISPLGSKFDEYLLNLGYFEPGIYDLNIYASDLFSLRSNFISFRVQIAKMAKVAYENVTLDQKDLIETCSSCSLKCRTSTNKYVPTIVEQDVKTTLKLINYTFLNNCMIRRDFYLSDVLGRSQIVSQFIRVNNLIEPQFKLPKNFYIECDEYNNYHVNYTNWQKYVEAQFCGVDLKFSLEDFNQNNLSSTLCGLSLIRVFKLTDNCNNEYRFEQNIYMIGQVDPIYPKMDSYVDQLSINLNWPYLFSTIDIYKVFLWSEFDENLPIEPTIITYSRSYFSDFYKLKPGTKYFWRVVFKTMHSVEIEGPIWSFKTQNSAKLNIIDIEASKYTMYEQENFDVKFKIKNVGSTLEMIDLKIIIHLFDRIRRAYYSKEINEKIVLLDSNSTYPLSSKFSINLDGYYTFGLIVSVTNTGLIKSQNEVNKLDWILILSRPVYFLEPLFLKLPSSIKSESKLNFTYRVRNFESLQFNSTWFDSVYLSIKNQILSSKIIYQAHRLINTNDYVDVNGSIEIPRVAGEHEITLITQDIGNFNLNNVQVARRKINYLINIEKGDNYYCLFEFNNVTLLNPTIKLYERLNVKYNIVNTGNRSQCRYEYDKVEIYDSNNRLIESKLVYIPFNLKVDFTIYIDEKYSSENYSINIIGDHLNQVIDPENENPKFKALLNFQLIHNKPIDIILLLFNQNINVEIISQINNQDFLIRFTDIFYQLIDLSKSLQFTKGFLSIKLSSDKNSQNFLNIKMNTEFYNLNSNYSLVSLSQYSINKQAFNQNLTLTLEFESNNLNDTNTENNRVSKHVFIKYTEPTVIFNILQMKINQQNNQIDENKLICKLNFSISYSIQMEIKNLKFDRSQEWSWYDSIKIFSIKSYETNFENSIYEIESRNKTNLKNFSYNNEIVARIKNNFQGNFTIRIVAGLRFNYNFMKESSVFEKTIQIVPFTFLPDLSITNTNVEQEQINSFYDNIFKVTWTVQNVGYYFDKTSWYDTVIFIDENNNQIQSFTYEISMSLDSKIQYTNSKRFYFENESTAKRIRKIMIKIDSKNNIEELDESTSSNQIEIDARNSSNPIDTTESYLMSNKILNDFSSTYDYEEQMNIVYETLIVSKKLEYDVQYWYDGFYLLNYSNALISREIILNGIKIADQIQIRSFYYNQKFITNITIGVPFAITGQTGYVYLVNDINRRIVPIVDNDRFYSNLFILMSNKTISVNRVKLADFYVHSSSDMPIRTQFSYLIELYSKNKSILTYDLRLANFLYTNNIDVNQTIYLSELVPINVQLKPLELNYTIRIEVNRNITVVEKSYDNNCVEIENFYLDTRQLMDFNLLDIRLLDNNGIIQTNLEQDFLNFQIDTHVDFSVVFNLLNTTFNNKYTPLCIEIFLLKSKSFENTNELIPVKSLNDCKIWENLTTTGFFSETKRLLIPDETRFGDYYLGVVVNSRKYNDYNLANNRLIFEQKISYNIHIQIDMNKTQNISINRPLNYLRFNYSSNSSSQNLVFYMNSHGFQATKYKLFMKVSYEQVPTRSKFDYSVDHFVFDEKSEIFGKLVVSNAKNGLYYLLIEPENDLYLGSYYVSISVDIVQLQITDVFPDRLNLE</sequence>
<evidence type="ECO:0000313" key="1">
    <source>
        <dbReference type="EMBL" id="CAF1030755.1"/>
    </source>
</evidence>
<protein>
    <submittedName>
        <fullName evidence="1">Uncharacterized protein</fullName>
    </submittedName>
</protein>
<name>A0A814J4Z6_9BILA</name>
<organism evidence="1 2">
    <name type="scientific">Brachionus calyciflorus</name>
    <dbReference type="NCBI Taxonomy" id="104777"/>
    <lineage>
        <taxon>Eukaryota</taxon>
        <taxon>Metazoa</taxon>
        <taxon>Spiralia</taxon>
        <taxon>Gnathifera</taxon>
        <taxon>Rotifera</taxon>
        <taxon>Eurotatoria</taxon>
        <taxon>Monogononta</taxon>
        <taxon>Pseudotrocha</taxon>
        <taxon>Ploima</taxon>
        <taxon>Brachionidae</taxon>
        <taxon>Brachionus</taxon>
    </lineage>
</organism>
<feature type="non-terminal residue" evidence="1">
    <location>
        <position position="1"/>
    </location>
</feature>
<accession>A0A814J4Z6</accession>
<feature type="non-terminal residue" evidence="1">
    <location>
        <position position="1982"/>
    </location>
</feature>